<organism evidence="2 3">
    <name type="scientific">Dovyalis caffra</name>
    <dbReference type="NCBI Taxonomy" id="77055"/>
    <lineage>
        <taxon>Eukaryota</taxon>
        <taxon>Viridiplantae</taxon>
        <taxon>Streptophyta</taxon>
        <taxon>Embryophyta</taxon>
        <taxon>Tracheophyta</taxon>
        <taxon>Spermatophyta</taxon>
        <taxon>Magnoliopsida</taxon>
        <taxon>eudicotyledons</taxon>
        <taxon>Gunneridae</taxon>
        <taxon>Pentapetalae</taxon>
        <taxon>rosids</taxon>
        <taxon>fabids</taxon>
        <taxon>Malpighiales</taxon>
        <taxon>Salicaceae</taxon>
        <taxon>Flacourtieae</taxon>
        <taxon>Dovyalis</taxon>
    </lineage>
</organism>
<sequence length="112" mass="12119">MGILIEGWQAFFGGGQEQVLPPYCPYPRFPRGSQVLIGALKVCSRGNCCQQSAPPSSGNEPFDYDPSHHAVPPPLQTLVNRLGKQGNDPPHIDLPTHNTEAMPLGLPPPIRV</sequence>
<protein>
    <submittedName>
        <fullName evidence="2">Uncharacterized protein</fullName>
    </submittedName>
</protein>
<evidence type="ECO:0000256" key="1">
    <source>
        <dbReference type="SAM" id="MobiDB-lite"/>
    </source>
</evidence>
<evidence type="ECO:0000313" key="3">
    <source>
        <dbReference type="Proteomes" id="UP001314170"/>
    </source>
</evidence>
<feature type="compositionally biased region" description="Polar residues" evidence="1">
    <location>
        <begin position="49"/>
        <end position="59"/>
    </location>
</feature>
<dbReference type="EMBL" id="CAWUPB010001194">
    <property type="protein sequence ID" value="CAK7352710.1"/>
    <property type="molecule type" value="Genomic_DNA"/>
</dbReference>
<feature type="region of interest" description="Disordered" evidence="1">
    <location>
        <begin position="49"/>
        <end position="112"/>
    </location>
</feature>
<evidence type="ECO:0000313" key="2">
    <source>
        <dbReference type="EMBL" id="CAK7352710.1"/>
    </source>
</evidence>
<proteinExistence type="predicted"/>
<accession>A0AAV1SKN6</accession>
<reference evidence="2 3" key="1">
    <citation type="submission" date="2024-01" db="EMBL/GenBank/DDBJ databases">
        <authorList>
            <person name="Waweru B."/>
        </authorList>
    </citation>
    <scope>NUCLEOTIDE SEQUENCE [LARGE SCALE GENOMIC DNA]</scope>
</reference>
<dbReference type="AlphaFoldDB" id="A0AAV1SKN6"/>
<keyword evidence="3" id="KW-1185">Reference proteome</keyword>
<name>A0AAV1SKN6_9ROSI</name>
<comment type="caution">
    <text evidence="2">The sequence shown here is derived from an EMBL/GenBank/DDBJ whole genome shotgun (WGS) entry which is preliminary data.</text>
</comment>
<dbReference type="Proteomes" id="UP001314170">
    <property type="component" value="Unassembled WGS sequence"/>
</dbReference>
<gene>
    <name evidence="2" type="ORF">DCAF_LOCUS24360</name>
</gene>